<protein>
    <submittedName>
        <fullName evidence="2">Uncharacterized protein</fullName>
    </submittedName>
</protein>
<accession>W1P499</accession>
<sequence>MGIYVDPLSTSSPQPNVPPPSTSTEVQPLNSRGTPTVSTVHEDLYIIDPSQLIFLCIIPATPIIPRETIPHEPLRDIPMPTNKNDPGDPTPSQSLTWHQDIMMTMTPQKSWKSLPFRNL</sequence>
<dbReference type="Gramene" id="ERN02411">
    <property type="protein sequence ID" value="ERN02411"/>
    <property type="gene ID" value="AMTR_s00096p00119090"/>
</dbReference>
<dbReference type="Proteomes" id="UP000017836">
    <property type="component" value="Unassembled WGS sequence"/>
</dbReference>
<proteinExistence type="predicted"/>
<evidence type="ECO:0000313" key="2">
    <source>
        <dbReference type="EMBL" id="ERN02411.1"/>
    </source>
</evidence>
<gene>
    <name evidence="2" type="ORF">AMTR_s00096p00119090</name>
</gene>
<feature type="region of interest" description="Disordered" evidence="1">
    <location>
        <begin position="1"/>
        <end position="35"/>
    </location>
</feature>
<dbReference type="HOGENOM" id="CLU_162916_0_0_1"/>
<reference evidence="3" key="1">
    <citation type="journal article" date="2013" name="Science">
        <title>The Amborella genome and the evolution of flowering plants.</title>
        <authorList>
            <consortium name="Amborella Genome Project"/>
        </authorList>
    </citation>
    <scope>NUCLEOTIDE SEQUENCE [LARGE SCALE GENOMIC DNA]</scope>
</reference>
<name>W1P499_AMBTC</name>
<feature type="compositionally biased region" description="Polar residues" evidence="1">
    <location>
        <begin position="22"/>
        <end position="35"/>
    </location>
</feature>
<dbReference type="AlphaFoldDB" id="W1P499"/>
<keyword evidence="3" id="KW-1185">Reference proteome</keyword>
<evidence type="ECO:0000313" key="3">
    <source>
        <dbReference type="Proteomes" id="UP000017836"/>
    </source>
</evidence>
<organism evidence="2 3">
    <name type="scientific">Amborella trichopoda</name>
    <dbReference type="NCBI Taxonomy" id="13333"/>
    <lineage>
        <taxon>Eukaryota</taxon>
        <taxon>Viridiplantae</taxon>
        <taxon>Streptophyta</taxon>
        <taxon>Embryophyta</taxon>
        <taxon>Tracheophyta</taxon>
        <taxon>Spermatophyta</taxon>
        <taxon>Magnoliopsida</taxon>
        <taxon>Amborellales</taxon>
        <taxon>Amborellaceae</taxon>
        <taxon>Amborella</taxon>
    </lineage>
</organism>
<evidence type="ECO:0000256" key="1">
    <source>
        <dbReference type="SAM" id="MobiDB-lite"/>
    </source>
</evidence>
<dbReference type="EMBL" id="KI394634">
    <property type="protein sequence ID" value="ERN02411.1"/>
    <property type="molecule type" value="Genomic_DNA"/>
</dbReference>
<feature type="region of interest" description="Disordered" evidence="1">
    <location>
        <begin position="69"/>
        <end position="96"/>
    </location>
</feature>